<name>A0A1X1RMF1_MYCCE</name>
<dbReference type="InterPro" id="IPR050126">
    <property type="entry name" value="Ap4A_hydrolase"/>
</dbReference>
<reference evidence="2 4" key="1">
    <citation type="submission" date="2016-01" db="EMBL/GenBank/DDBJ databases">
        <title>The new phylogeny of the genus Mycobacterium.</title>
        <authorList>
            <person name="Tarcisio F."/>
            <person name="Conor M."/>
            <person name="Antonella G."/>
            <person name="Elisabetta G."/>
            <person name="Giulia F.S."/>
            <person name="Sara T."/>
            <person name="Anna F."/>
            <person name="Clotilde B."/>
            <person name="Roberto B."/>
            <person name="Veronica D.S."/>
            <person name="Fabio R."/>
            <person name="Monica P."/>
            <person name="Olivier J."/>
            <person name="Enrico T."/>
            <person name="Nicola S."/>
        </authorList>
    </citation>
    <scope>NUCLEOTIDE SEQUENCE [LARGE SCALE GENOMIC DNA]</scope>
    <source>
        <strain evidence="2 4">DSM 44243</strain>
    </source>
</reference>
<dbReference type="EMBL" id="PDKV01000006">
    <property type="protein sequence ID" value="PIB79617.1"/>
    <property type="molecule type" value="Genomic_DNA"/>
</dbReference>
<keyword evidence="4" id="KW-1185">Reference proteome</keyword>
<evidence type="ECO:0000313" key="5">
    <source>
        <dbReference type="Proteomes" id="UP000230971"/>
    </source>
</evidence>
<dbReference type="OrthoDB" id="9807890at2"/>
<dbReference type="Gene3D" id="3.60.21.10">
    <property type="match status" value="1"/>
</dbReference>
<dbReference type="SUPFAM" id="SSF56300">
    <property type="entry name" value="Metallo-dependent phosphatases"/>
    <property type="match status" value="1"/>
</dbReference>
<proteinExistence type="predicted"/>
<dbReference type="GO" id="GO:0016791">
    <property type="term" value="F:phosphatase activity"/>
    <property type="evidence" value="ECO:0007669"/>
    <property type="project" value="TreeGrafter"/>
</dbReference>
<protein>
    <submittedName>
        <fullName evidence="2">Metallophosphatase</fullName>
    </submittedName>
</protein>
<evidence type="ECO:0000313" key="2">
    <source>
        <dbReference type="EMBL" id="ORV09809.1"/>
    </source>
</evidence>
<accession>A0A1X1RMF1</accession>
<evidence type="ECO:0000259" key="1">
    <source>
        <dbReference type="Pfam" id="PF00149"/>
    </source>
</evidence>
<feature type="domain" description="Calcineurin-like phosphoesterase" evidence="1">
    <location>
        <begin position="11"/>
        <end position="160"/>
    </location>
</feature>
<sequence>MANAAAEGYDIIGDIHGCATQLEALLVELGYRQAGGAGYRHPRRQAIFVGDLIDRGDEQLRVLQLVKPMVDEGSAQIVMGNHEFNAIAYHTEWPYGSGKYLRAHDDPESPWSEKNTRQHRAFLDQVTGADRRLYLDWFKTMSLWLDLGELRVVHACWHDDSIALVQQRCGSSTPFTEPDHLVAAANREEEDPLHRAVETLLKGPEISLVDHGQPEYYDKDGTPRDHARVQWWNSSARTLREIAETGAKFRTASGEPYPQLPELTLPEGTHSYVYADEIPVFYGHYWRQGLPQRGRDWTDYTACVDFSAVMGGTLTAYRWSGEKHIRPEHYVSRAHW</sequence>
<dbReference type="Pfam" id="PF00149">
    <property type="entry name" value="Metallophos"/>
    <property type="match status" value="1"/>
</dbReference>
<dbReference type="PANTHER" id="PTHR42850:SF7">
    <property type="entry name" value="BIS(5'-NUCLEOSYL)-TETRAPHOSPHATASE PRPE [ASYMMETRICAL]"/>
    <property type="match status" value="1"/>
</dbReference>
<dbReference type="PANTHER" id="PTHR42850">
    <property type="entry name" value="METALLOPHOSPHOESTERASE"/>
    <property type="match status" value="1"/>
</dbReference>
<dbReference type="InterPro" id="IPR004843">
    <property type="entry name" value="Calcineurin-like_PHP"/>
</dbReference>
<evidence type="ECO:0000313" key="4">
    <source>
        <dbReference type="Proteomes" id="UP000193907"/>
    </source>
</evidence>
<dbReference type="GO" id="GO:0005737">
    <property type="term" value="C:cytoplasm"/>
    <property type="evidence" value="ECO:0007669"/>
    <property type="project" value="TreeGrafter"/>
</dbReference>
<dbReference type="InterPro" id="IPR029052">
    <property type="entry name" value="Metallo-depent_PP-like"/>
</dbReference>
<dbReference type="AlphaFoldDB" id="A0A1X1RMF1"/>
<dbReference type="Proteomes" id="UP000230971">
    <property type="component" value="Unassembled WGS sequence"/>
</dbReference>
<evidence type="ECO:0000313" key="3">
    <source>
        <dbReference type="EMBL" id="PIB79617.1"/>
    </source>
</evidence>
<dbReference type="STRING" id="28045.AWB95_16345"/>
<organism evidence="2 4">
    <name type="scientific">Mycobacterium celatum</name>
    <dbReference type="NCBI Taxonomy" id="28045"/>
    <lineage>
        <taxon>Bacteria</taxon>
        <taxon>Bacillati</taxon>
        <taxon>Actinomycetota</taxon>
        <taxon>Actinomycetes</taxon>
        <taxon>Mycobacteriales</taxon>
        <taxon>Mycobacteriaceae</taxon>
        <taxon>Mycobacterium</taxon>
    </lineage>
</organism>
<dbReference type="Proteomes" id="UP000193907">
    <property type="component" value="Unassembled WGS sequence"/>
</dbReference>
<reference evidence="3 5" key="2">
    <citation type="journal article" date="2017" name="Infect. Genet. Evol.">
        <title>The new phylogeny of the genus Mycobacterium: The old and the news.</title>
        <authorList>
            <person name="Tortoli E."/>
            <person name="Fedrizzi T."/>
            <person name="Meehan C.J."/>
            <person name="Trovato A."/>
            <person name="Grottola A."/>
            <person name="Giacobazzi E."/>
            <person name="Serpini G.F."/>
            <person name="Tagliazucchi S."/>
            <person name="Fabio A."/>
            <person name="Bettua C."/>
            <person name="Bertorelli R."/>
            <person name="Frascaro F."/>
            <person name="De Sanctis V."/>
            <person name="Pecorari M."/>
            <person name="Jousson O."/>
            <person name="Segata N."/>
            <person name="Cirillo D.M."/>
        </authorList>
    </citation>
    <scope>NUCLEOTIDE SEQUENCE [LARGE SCALE GENOMIC DNA]</scope>
    <source>
        <strain evidence="3 5">NCTC 12882</strain>
    </source>
</reference>
<gene>
    <name evidence="2" type="ORF">AWB95_16345</name>
    <name evidence="3" type="ORF">CQY23_06750</name>
</gene>
<dbReference type="EMBL" id="LQOM01000037">
    <property type="protein sequence ID" value="ORV09809.1"/>
    <property type="molecule type" value="Genomic_DNA"/>
</dbReference>
<comment type="caution">
    <text evidence="2">The sequence shown here is derived from an EMBL/GenBank/DDBJ whole genome shotgun (WGS) entry which is preliminary data.</text>
</comment>
<dbReference type="RefSeq" id="WP_062539331.1">
    <property type="nucleotide sequence ID" value="NZ_BBUN01000097.1"/>
</dbReference>